<evidence type="ECO:0000256" key="1">
    <source>
        <dbReference type="ARBA" id="ARBA00004613"/>
    </source>
</evidence>
<feature type="domain" description="Link" evidence="11">
    <location>
        <begin position="380"/>
        <end position="483"/>
    </location>
</feature>
<feature type="chain" id="PRO_5019812277" evidence="10">
    <location>
        <begin position="20"/>
        <end position="1417"/>
    </location>
</feature>
<keyword evidence="10" id="KW-0732">Signal</keyword>
<dbReference type="GO" id="GO:0010001">
    <property type="term" value="P:glial cell differentiation"/>
    <property type="evidence" value="ECO:0007669"/>
    <property type="project" value="TreeGrafter"/>
</dbReference>
<feature type="compositionally biased region" description="Polar residues" evidence="9">
    <location>
        <begin position="960"/>
        <end position="972"/>
    </location>
</feature>
<name>A0A485P973_LYNPA</name>
<evidence type="ECO:0000256" key="4">
    <source>
        <dbReference type="ARBA" id="ARBA00022737"/>
    </source>
</evidence>
<evidence type="ECO:0000256" key="3">
    <source>
        <dbReference type="ARBA" id="ARBA00022525"/>
    </source>
</evidence>
<feature type="region of interest" description="Disordered" evidence="9">
    <location>
        <begin position="111"/>
        <end position="133"/>
    </location>
</feature>
<comment type="subcellular location">
    <subcellularLocation>
        <location evidence="1">Secreted</location>
    </subcellularLocation>
</comment>
<dbReference type="SMART" id="SM00445">
    <property type="entry name" value="LINK"/>
    <property type="match status" value="1"/>
</dbReference>
<feature type="compositionally biased region" description="Low complexity" evidence="9">
    <location>
        <begin position="561"/>
        <end position="587"/>
    </location>
</feature>
<dbReference type="CDD" id="cd03520">
    <property type="entry name" value="Link_domain_CSPGs_modules_2_4"/>
    <property type="match status" value="1"/>
</dbReference>
<keyword evidence="3" id="KW-0964">Secreted</keyword>
<dbReference type="EMBL" id="CAAGRJ010033236">
    <property type="protein sequence ID" value="VFV43101.1"/>
    <property type="molecule type" value="Genomic_DNA"/>
</dbReference>
<comment type="caution">
    <text evidence="8">Lacks conserved residue(s) required for the propagation of feature annotation.</text>
</comment>
<comment type="similarity">
    <text evidence="2">Belongs to the aggrecan/versican proteoglycan family.</text>
</comment>
<feature type="compositionally biased region" description="Low complexity" evidence="9">
    <location>
        <begin position="1318"/>
        <end position="1332"/>
    </location>
</feature>
<keyword evidence="4" id="KW-0677">Repeat</keyword>
<feature type="signal peptide" evidence="10">
    <location>
        <begin position="1"/>
        <end position="19"/>
    </location>
</feature>
<dbReference type="GO" id="GO:0005540">
    <property type="term" value="F:hyaluronic acid binding"/>
    <property type="evidence" value="ECO:0007669"/>
    <property type="project" value="InterPro"/>
</dbReference>
<dbReference type="GO" id="GO:0001501">
    <property type="term" value="P:skeletal system development"/>
    <property type="evidence" value="ECO:0007669"/>
    <property type="project" value="TreeGrafter"/>
</dbReference>
<dbReference type="FunFam" id="3.10.100.10:FF:000011">
    <property type="entry name" value="Aggrecan core protein"/>
    <property type="match status" value="1"/>
</dbReference>
<dbReference type="Proteomes" id="UP000386466">
    <property type="component" value="Unassembled WGS sequence"/>
</dbReference>
<dbReference type="Pfam" id="PF00193">
    <property type="entry name" value="Xlink"/>
    <property type="match status" value="1"/>
</dbReference>
<dbReference type="PANTHER" id="PTHR22804">
    <property type="entry name" value="AGGRECAN/VERSICAN PROTEOGLYCAN"/>
    <property type="match status" value="1"/>
</dbReference>
<dbReference type="GO" id="GO:0002052">
    <property type="term" value="P:positive regulation of neuroblast proliferation"/>
    <property type="evidence" value="ECO:0007669"/>
    <property type="project" value="TreeGrafter"/>
</dbReference>
<sequence>MTTLLLVFVTLRVITAASAIEASGEDTPVRVSCVQQALKTGFWVLGPELSAATPRVMISPFLAFSWPFPGPGSFLSNEGKANHKGRGRHACVQEPLLGYCFSRLPSRMDREHEGESSWQRQDIDKPKEEMPAREDQLGYQRRETCFEKGSERSHQQITQVFVYQGRVCPKVGCISLRPRPERPPLWAMHCRGLPLALLQPQCSLKDEESVGPMRHVHTDLCSPFRPHWVPRMPLIPCPSGPKPLPETHRCLLWAHPPRRGTIPLVEDHVVQVTAVPGATEVPGQPRLPGDSVLLLCKKGGWARAVTSMLFCHRAFPSNEVIGRNQTMCQAGKDATWVYVKSNKELGLFYPGVLLAPSDTPKEQSHLRPSTKVTPGLLTALAFQDRGQQTKFQWPNPFTFEEALAFCESHNATLASTGQLYAAWSRGLDKCYAGWLSDGSLRYPIVTPRPSCGGDKPGVRTVYLYPNQTGLPDPLSRHHAFCFRGVSAAPSPGEEEGGTATPFVEDWIATQVVPGVAAVPSGEETTTSPDFTTEPENQTEWELAYTPVGTSPPPGIPPTWPPTSAATEESTEGPSGTEVPSASEEPSPSEEPAPSEEPFPWEEPSTLAPPVPSGTELPGSGEVSGVPEVSGDFTGSGEVSGRLDSSGQPSGEISSGLPSGDLDSSGLTSAVGSGLPVESGLASGDEDRITGPSIPKVGGEGLETSASGVGDLSGLPSAEGPEVSASGVGDLSGLPSGEGPEVSASGVEVLSGLPSGEGPEVSASGIGDLSGLPSGREGLETSASGVGDLSGLPSGVEGHPETSASGVGDLSEFYSGGEGLETSASGAEELSGLPSGKEDLIRSASGDLDLGRIPSGTLGSGQAPEASGLPSGFSGEYSGVDLGSGPSSGLPDFSGLPSGFPTVSLVDTTLVEVVTATTASELEGRGTIGISGAGETSGLPFSELDISGAVSGLPSGAELSGQASGSPDTSGETSGFFGVSGQPSGFPDISGGTSGLFEVSGQASGFSGETSAVTELSGLVSGQPDVSGEASGVLSGSGQPFGITDLSGETSGVPGVSGATSGIPDLVPSAGSGSGASSGITFVDTSLVEVTPTTFKEEEGLGSVELSGLPSGEAGLSGTSGMVDVSGQSSGAVDSGGFTSPPPEFSGLPSAVAEVSGESSGAEMGSSLPSGAYDGSGLASGFPTVSLVDRTLVESVTQAPTAQEAGEGPSGIVELSGAHSGAPDVSGDHSGFLDLSGPQSGLVEPSGEPSSTPYFSGDFSGTVDVSGESSAATGTSGEASGPPEVTLITSEFVEGVTEPTVSQELAQRPPVTHTPRLFESSGEASASGEISGATPTFPGSGVGSVPESSSETPAFPEAGAGASAAPEASGGASGSPDVSEATSTFPDADVEGGSGLAVSGSTSAFPEGPGEGSATPEA</sequence>
<dbReference type="PANTHER" id="PTHR22804:SF42">
    <property type="entry name" value="AGGRECAN CORE PROTEIN"/>
    <property type="match status" value="1"/>
</dbReference>
<dbReference type="Gene3D" id="3.10.100.10">
    <property type="entry name" value="Mannose-Binding Protein A, subunit A"/>
    <property type="match status" value="1"/>
</dbReference>
<evidence type="ECO:0000256" key="2">
    <source>
        <dbReference type="ARBA" id="ARBA00006838"/>
    </source>
</evidence>
<feature type="compositionally biased region" description="Low complexity" evidence="9">
    <location>
        <begin position="1100"/>
        <end position="1112"/>
    </location>
</feature>
<feature type="disulfide bond" evidence="8">
    <location>
        <begin position="430"/>
        <end position="451"/>
    </location>
</feature>
<feature type="compositionally biased region" description="Polar residues" evidence="9">
    <location>
        <begin position="522"/>
        <end position="539"/>
    </location>
</feature>
<feature type="region of interest" description="Disordered" evidence="9">
    <location>
        <begin position="1097"/>
        <end position="1149"/>
    </location>
</feature>
<dbReference type="InterPro" id="IPR050691">
    <property type="entry name" value="Hyaluronan_bind_Proteoglycan"/>
</dbReference>
<evidence type="ECO:0000256" key="6">
    <source>
        <dbReference type="ARBA" id="ARBA00023157"/>
    </source>
</evidence>
<feature type="non-terminal residue" evidence="12">
    <location>
        <position position="1417"/>
    </location>
</feature>
<dbReference type="GO" id="GO:0045202">
    <property type="term" value="C:synapse"/>
    <property type="evidence" value="ECO:0007669"/>
    <property type="project" value="TreeGrafter"/>
</dbReference>
<feature type="compositionally biased region" description="Pro residues" evidence="9">
    <location>
        <begin position="549"/>
        <end position="560"/>
    </location>
</feature>
<dbReference type="InterPro" id="IPR016186">
    <property type="entry name" value="C-type_lectin-like/link_sf"/>
</dbReference>
<evidence type="ECO:0000259" key="11">
    <source>
        <dbReference type="PROSITE" id="PS50963"/>
    </source>
</evidence>
<feature type="compositionally biased region" description="Polar residues" evidence="9">
    <location>
        <begin position="642"/>
        <end position="652"/>
    </location>
</feature>
<evidence type="ECO:0000313" key="12">
    <source>
        <dbReference type="EMBL" id="VFV43101.1"/>
    </source>
</evidence>
<dbReference type="GO" id="GO:0005615">
    <property type="term" value="C:extracellular space"/>
    <property type="evidence" value="ECO:0007669"/>
    <property type="project" value="TreeGrafter"/>
</dbReference>
<dbReference type="GO" id="GO:0072534">
    <property type="term" value="C:perineuronal net"/>
    <property type="evidence" value="ECO:0007669"/>
    <property type="project" value="TreeGrafter"/>
</dbReference>
<keyword evidence="6 8" id="KW-1015">Disulfide bond</keyword>
<keyword evidence="13" id="KW-1185">Reference proteome</keyword>
<evidence type="ECO:0000256" key="9">
    <source>
        <dbReference type="SAM" id="MobiDB-lite"/>
    </source>
</evidence>
<protein>
    <submittedName>
        <fullName evidence="12">Aggrecan core</fullName>
    </submittedName>
</protein>
<feature type="compositionally biased region" description="Low complexity" evidence="9">
    <location>
        <begin position="653"/>
        <end position="668"/>
    </location>
</feature>
<dbReference type="PROSITE" id="PS01241">
    <property type="entry name" value="LINK_1"/>
    <property type="match status" value="1"/>
</dbReference>
<feature type="region of interest" description="Disordered" evidence="9">
    <location>
        <begin position="1198"/>
        <end position="1283"/>
    </location>
</feature>
<feature type="region of interest" description="Disordered" evidence="9">
    <location>
        <begin position="1296"/>
        <end position="1417"/>
    </location>
</feature>
<feature type="region of interest" description="Disordered" evidence="9">
    <location>
        <begin position="514"/>
        <end position="879"/>
    </location>
</feature>
<organism evidence="12 13">
    <name type="scientific">Lynx pardinus</name>
    <name type="common">Iberian lynx</name>
    <name type="synonym">Felis pardina</name>
    <dbReference type="NCBI Taxonomy" id="191816"/>
    <lineage>
        <taxon>Eukaryota</taxon>
        <taxon>Metazoa</taxon>
        <taxon>Chordata</taxon>
        <taxon>Craniata</taxon>
        <taxon>Vertebrata</taxon>
        <taxon>Euteleostomi</taxon>
        <taxon>Mammalia</taxon>
        <taxon>Eutheria</taxon>
        <taxon>Laurasiatheria</taxon>
        <taxon>Carnivora</taxon>
        <taxon>Feliformia</taxon>
        <taxon>Felidae</taxon>
        <taxon>Felinae</taxon>
        <taxon>Lynx</taxon>
    </lineage>
</organism>
<gene>
    <name evidence="12" type="ORF">LYPA_23C003394</name>
</gene>
<evidence type="ECO:0000256" key="7">
    <source>
        <dbReference type="ARBA" id="ARBA00023180"/>
    </source>
</evidence>
<dbReference type="InterPro" id="IPR000538">
    <property type="entry name" value="Link_dom"/>
</dbReference>
<keyword evidence="5" id="KW-0654">Proteoglycan</keyword>
<feature type="region of interest" description="Disordered" evidence="9">
    <location>
        <begin position="951"/>
        <end position="992"/>
    </location>
</feature>
<dbReference type="SUPFAM" id="SSF56436">
    <property type="entry name" value="C-type lectin-like"/>
    <property type="match status" value="1"/>
</dbReference>
<feature type="compositionally biased region" description="Low complexity" evidence="9">
    <location>
        <begin position="1342"/>
        <end position="1375"/>
    </location>
</feature>
<evidence type="ECO:0000256" key="5">
    <source>
        <dbReference type="ARBA" id="ARBA00022974"/>
    </source>
</evidence>
<proteinExistence type="inferred from homology"/>
<reference evidence="12 13" key="1">
    <citation type="submission" date="2019-01" db="EMBL/GenBank/DDBJ databases">
        <authorList>
            <person name="Alioto T."/>
            <person name="Alioto T."/>
        </authorList>
    </citation>
    <scope>NUCLEOTIDE SEQUENCE [LARGE SCALE GENOMIC DNA]</scope>
</reference>
<evidence type="ECO:0000256" key="10">
    <source>
        <dbReference type="SAM" id="SignalP"/>
    </source>
</evidence>
<dbReference type="GO" id="GO:0007155">
    <property type="term" value="P:cell adhesion"/>
    <property type="evidence" value="ECO:0007669"/>
    <property type="project" value="InterPro"/>
</dbReference>
<dbReference type="InterPro" id="IPR016187">
    <property type="entry name" value="CTDL_fold"/>
</dbReference>
<dbReference type="PROSITE" id="PS50963">
    <property type="entry name" value="LINK_2"/>
    <property type="match status" value="1"/>
</dbReference>
<evidence type="ECO:0000313" key="13">
    <source>
        <dbReference type="Proteomes" id="UP000386466"/>
    </source>
</evidence>
<evidence type="ECO:0000256" key="8">
    <source>
        <dbReference type="PROSITE-ProRule" id="PRU00323"/>
    </source>
</evidence>
<feature type="compositionally biased region" description="Low complexity" evidence="9">
    <location>
        <begin position="1265"/>
        <end position="1280"/>
    </location>
</feature>
<keyword evidence="7" id="KW-0325">Glycoprotein</keyword>
<dbReference type="GO" id="GO:0007417">
    <property type="term" value="P:central nervous system development"/>
    <property type="evidence" value="ECO:0007669"/>
    <property type="project" value="TreeGrafter"/>
</dbReference>
<accession>A0A485P973</accession>